<organism evidence="1 2">
    <name type="scientific">Ktedonospora formicarum</name>
    <dbReference type="NCBI Taxonomy" id="2778364"/>
    <lineage>
        <taxon>Bacteria</taxon>
        <taxon>Bacillati</taxon>
        <taxon>Chloroflexota</taxon>
        <taxon>Ktedonobacteria</taxon>
        <taxon>Ktedonobacterales</taxon>
        <taxon>Ktedonobacteraceae</taxon>
        <taxon>Ktedonospora</taxon>
    </lineage>
</organism>
<accession>A0A8J3MUS9</accession>
<evidence type="ECO:0000313" key="1">
    <source>
        <dbReference type="EMBL" id="GHO47261.1"/>
    </source>
</evidence>
<protein>
    <submittedName>
        <fullName evidence="1">Uncharacterized protein</fullName>
    </submittedName>
</protein>
<dbReference type="EMBL" id="BNJF01000003">
    <property type="protein sequence ID" value="GHO47261.1"/>
    <property type="molecule type" value="Genomic_DNA"/>
</dbReference>
<sequence length="95" mass="11129">MPETVVDVLKVCVQIEGECDPETVRNVHRQLRRWRRGMGLREEGWIKVRSVRGHGPYVYYRWRLPGSRKVQTKYSGRYDALLCELALDAGLEPSR</sequence>
<dbReference type="RefSeq" id="WP_220196585.1">
    <property type="nucleotide sequence ID" value="NZ_BNJF01000003.1"/>
</dbReference>
<evidence type="ECO:0000313" key="2">
    <source>
        <dbReference type="Proteomes" id="UP000612362"/>
    </source>
</evidence>
<dbReference type="Proteomes" id="UP000612362">
    <property type="component" value="Unassembled WGS sequence"/>
</dbReference>
<name>A0A8J3MUS9_9CHLR</name>
<keyword evidence="2" id="KW-1185">Reference proteome</keyword>
<comment type="caution">
    <text evidence="1">The sequence shown here is derived from an EMBL/GenBank/DDBJ whole genome shotgun (WGS) entry which is preliminary data.</text>
</comment>
<dbReference type="AlphaFoldDB" id="A0A8J3MUS9"/>
<reference evidence="1" key="1">
    <citation type="submission" date="2020-10" db="EMBL/GenBank/DDBJ databases">
        <title>Taxonomic study of unclassified bacteria belonging to the class Ktedonobacteria.</title>
        <authorList>
            <person name="Yabe S."/>
            <person name="Wang C.M."/>
            <person name="Zheng Y."/>
            <person name="Sakai Y."/>
            <person name="Cavaletti L."/>
            <person name="Monciardini P."/>
            <person name="Donadio S."/>
        </authorList>
    </citation>
    <scope>NUCLEOTIDE SEQUENCE</scope>
    <source>
        <strain evidence="1">SOSP1-1</strain>
    </source>
</reference>
<gene>
    <name evidence="1" type="ORF">KSX_54240</name>
</gene>
<proteinExistence type="predicted"/>